<proteinExistence type="predicted"/>
<dbReference type="EMBL" id="GBRH01273745">
    <property type="protein sequence ID" value="JAD24150.1"/>
    <property type="molecule type" value="Transcribed_RNA"/>
</dbReference>
<reference evidence="1" key="2">
    <citation type="journal article" date="2015" name="Data Brief">
        <title>Shoot transcriptome of the giant reed, Arundo donax.</title>
        <authorList>
            <person name="Barrero R.A."/>
            <person name="Guerrero F.D."/>
            <person name="Moolhuijzen P."/>
            <person name="Goolsby J.A."/>
            <person name="Tidwell J."/>
            <person name="Bellgard S.E."/>
            <person name="Bellgard M.I."/>
        </authorList>
    </citation>
    <scope>NUCLEOTIDE SEQUENCE</scope>
    <source>
        <tissue evidence="1">Shoot tissue taken approximately 20 cm above the soil surface</tissue>
    </source>
</reference>
<organism evidence="1">
    <name type="scientific">Arundo donax</name>
    <name type="common">Giant reed</name>
    <name type="synonym">Donax arundinaceus</name>
    <dbReference type="NCBI Taxonomy" id="35708"/>
    <lineage>
        <taxon>Eukaryota</taxon>
        <taxon>Viridiplantae</taxon>
        <taxon>Streptophyta</taxon>
        <taxon>Embryophyta</taxon>
        <taxon>Tracheophyta</taxon>
        <taxon>Spermatophyta</taxon>
        <taxon>Magnoliopsida</taxon>
        <taxon>Liliopsida</taxon>
        <taxon>Poales</taxon>
        <taxon>Poaceae</taxon>
        <taxon>PACMAD clade</taxon>
        <taxon>Arundinoideae</taxon>
        <taxon>Arundineae</taxon>
        <taxon>Arundo</taxon>
    </lineage>
</organism>
<evidence type="ECO:0000313" key="1">
    <source>
        <dbReference type="EMBL" id="JAD24150.1"/>
    </source>
</evidence>
<name>A0A0A8YFX5_ARUDO</name>
<dbReference type="AlphaFoldDB" id="A0A0A8YFX5"/>
<accession>A0A0A8YFX5</accession>
<protein>
    <submittedName>
        <fullName evidence="1">Uncharacterized protein</fullName>
    </submittedName>
</protein>
<reference evidence="1" key="1">
    <citation type="submission" date="2014-09" db="EMBL/GenBank/DDBJ databases">
        <authorList>
            <person name="Magalhaes I.L.F."/>
            <person name="Oliveira U."/>
            <person name="Santos F.R."/>
            <person name="Vidigal T.H.D.A."/>
            <person name="Brescovit A.D."/>
            <person name="Santos A.J."/>
        </authorList>
    </citation>
    <scope>NUCLEOTIDE SEQUENCE</scope>
    <source>
        <tissue evidence="1">Shoot tissue taken approximately 20 cm above the soil surface</tissue>
    </source>
</reference>
<sequence>MDYISNWCFNLSINHVRNLQNTEYMELTNSYALHVYFR</sequence>